<keyword evidence="3" id="KW-1185">Reference proteome</keyword>
<evidence type="ECO:0000313" key="2">
    <source>
        <dbReference type="EMBL" id="MFD2919705.1"/>
    </source>
</evidence>
<comment type="caution">
    <text evidence="2">The sequence shown here is derived from an EMBL/GenBank/DDBJ whole genome shotgun (WGS) entry which is preliminary data.</text>
</comment>
<dbReference type="Proteomes" id="UP001597511">
    <property type="component" value="Unassembled WGS sequence"/>
</dbReference>
<dbReference type="RefSeq" id="WP_386097155.1">
    <property type="nucleotide sequence ID" value="NZ_JBHUOZ010000001.1"/>
</dbReference>
<sequence length="95" mass="11204">MALSEEQAKRILEKLQQMLKVNASLRREKELLENEISQHKNKLVQAQEAIGRLEQQVELLKFTGTPMTDEEKKQFERRINTYLKEIDKCIAYLEG</sequence>
<reference evidence="3" key="1">
    <citation type="journal article" date="2019" name="Int. J. Syst. Evol. Microbiol.">
        <title>The Global Catalogue of Microorganisms (GCM) 10K type strain sequencing project: providing services to taxonomists for standard genome sequencing and annotation.</title>
        <authorList>
            <consortium name="The Broad Institute Genomics Platform"/>
            <consortium name="The Broad Institute Genome Sequencing Center for Infectious Disease"/>
            <person name="Wu L."/>
            <person name="Ma J."/>
        </authorList>
    </citation>
    <scope>NUCLEOTIDE SEQUENCE [LARGE SCALE GENOMIC DNA]</scope>
    <source>
        <strain evidence="3">KCTC 23299</strain>
    </source>
</reference>
<organism evidence="2 3">
    <name type="scientific">Terrimonas rubra</name>
    <dbReference type="NCBI Taxonomy" id="1035890"/>
    <lineage>
        <taxon>Bacteria</taxon>
        <taxon>Pseudomonadati</taxon>
        <taxon>Bacteroidota</taxon>
        <taxon>Chitinophagia</taxon>
        <taxon>Chitinophagales</taxon>
        <taxon>Chitinophagaceae</taxon>
        <taxon>Terrimonas</taxon>
    </lineage>
</organism>
<feature type="coiled-coil region" evidence="1">
    <location>
        <begin position="8"/>
        <end position="63"/>
    </location>
</feature>
<name>A0ABW6A5E7_9BACT</name>
<evidence type="ECO:0000313" key="3">
    <source>
        <dbReference type="Proteomes" id="UP001597511"/>
    </source>
</evidence>
<keyword evidence="1" id="KW-0175">Coiled coil</keyword>
<gene>
    <name evidence="2" type="ORF">ACFS6H_08315</name>
</gene>
<proteinExistence type="predicted"/>
<accession>A0ABW6A5E7</accession>
<protein>
    <submittedName>
        <fullName evidence="2">Uncharacterized protein</fullName>
    </submittedName>
</protein>
<dbReference type="EMBL" id="JBHUOZ010000001">
    <property type="protein sequence ID" value="MFD2919705.1"/>
    <property type="molecule type" value="Genomic_DNA"/>
</dbReference>
<evidence type="ECO:0000256" key="1">
    <source>
        <dbReference type="SAM" id="Coils"/>
    </source>
</evidence>